<keyword evidence="2" id="KW-1185">Reference proteome</keyword>
<dbReference type="Proteomes" id="UP000677082">
    <property type="component" value="Unassembled WGS sequence"/>
</dbReference>
<dbReference type="Gene3D" id="1.10.10.10">
    <property type="entry name" value="Winged helix-like DNA-binding domain superfamily/Winged helix DNA-binding domain"/>
    <property type="match status" value="1"/>
</dbReference>
<proteinExistence type="predicted"/>
<reference evidence="1 2" key="1">
    <citation type="submission" date="2021-03" db="EMBL/GenBank/DDBJ databases">
        <title>Whole genome shotgun sequence of Actinoplanes toevensis NBRC 105298.</title>
        <authorList>
            <person name="Komaki H."/>
            <person name="Tamura T."/>
        </authorList>
    </citation>
    <scope>NUCLEOTIDE SEQUENCE [LARGE SCALE GENOMIC DNA]</scope>
    <source>
        <strain evidence="1 2">NBRC 105298</strain>
    </source>
</reference>
<comment type="caution">
    <text evidence="1">The sequence shown here is derived from an EMBL/GenBank/DDBJ whole genome shotgun (WGS) entry which is preliminary data.</text>
</comment>
<evidence type="ECO:0000313" key="2">
    <source>
        <dbReference type="Proteomes" id="UP000677082"/>
    </source>
</evidence>
<gene>
    <name evidence="1" type="ORF">Ato02nite_006600</name>
</gene>
<name>A0A919T565_9ACTN</name>
<dbReference type="Pfam" id="PF13384">
    <property type="entry name" value="HTH_23"/>
    <property type="match status" value="1"/>
</dbReference>
<dbReference type="AlphaFoldDB" id="A0A919T565"/>
<sequence>MSTAGLDLTPEMVDLRRRRAVRLVQAGDTVAEAAARVGVHRRTVERYLAWMRRNSN</sequence>
<protein>
    <recommendedName>
        <fullName evidence="3">Homeodomain-like domain-containing protein</fullName>
    </recommendedName>
</protein>
<accession>A0A919T565</accession>
<dbReference type="SUPFAM" id="SSF46689">
    <property type="entry name" value="Homeodomain-like"/>
    <property type="match status" value="1"/>
</dbReference>
<evidence type="ECO:0000313" key="1">
    <source>
        <dbReference type="EMBL" id="GIM88867.1"/>
    </source>
</evidence>
<organism evidence="1 2">
    <name type="scientific">Paractinoplanes toevensis</name>
    <dbReference type="NCBI Taxonomy" id="571911"/>
    <lineage>
        <taxon>Bacteria</taxon>
        <taxon>Bacillati</taxon>
        <taxon>Actinomycetota</taxon>
        <taxon>Actinomycetes</taxon>
        <taxon>Micromonosporales</taxon>
        <taxon>Micromonosporaceae</taxon>
        <taxon>Paractinoplanes</taxon>
    </lineage>
</organism>
<dbReference type="InterPro" id="IPR009057">
    <property type="entry name" value="Homeodomain-like_sf"/>
</dbReference>
<dbReference type="EMBL" id="BOQN01000009">
    <property type="protein sequence ID" value="GIM88867.1"/>
    <property type="molecule type" value="Genomic_DNA"/>
</dbReference>
<dbReference type="InterPro" id="IPR036388">
    <property type="entry name" value="WH-like_DNA-bd_sf"/>
</dbReference>
<evidence type="ECO:0008006" key="3">
    <source>
        <dbReference type="Google" id="ProtNLM"/>
    </source>
</evidence>